<dbReference type="SUPFAM" id="SSF53850">
    <property type="entry name" value="Periplasmic binding protein-like II"/>
    <property type="match status" value="1"/>
</dbReference>
<dbReference type="PRINTS" id="PR00039">
    <property type="entry name" value="HTHLYSR"/>
</dbReference>
<dbReference type="InterPro" id="IPR000847">
    <property type="entry name" value="LysR_HTH_N"/>
</dbReference>
<dbReference type="PANTHER" id="PTHR30419:SF8">
    <property type="entry name" value="NITROGEN ASSIMILATION TRANSCRIPTIONAL ACTIVATOR-RELATED"/>
    <property type="match status" value="1"/>
</dbReference>
<comment type="caution">
    <text evidence="6">The sequence shown here is derived from an EMBL/GenBank/DDBJ whole genome shotgun (WGS) entry which is preliminary data.</text>
</comment>
<gene>
    <name evidence="6" type="ORF">C1I89_19975</name>
</gene>
<evidence type="ECO:0000256" key="3">
    <source>
        <dbReference type="ARBA" id="ARBA00023125"/>
    </source>
</evidence>
<sequence>MDWTHRIRLRHLAILVRLCESRNLSQVASELNITQPALSKWLRSLEEDIGLPLFERHARGIEPTLYGLELRTHAREILGKLGRAQDTMAQLAHGATGTLAVGVTPNIAPVLLPPGIRRFRERYPKVLLRLAENTLDHLLPLMQEGSYDVLVGRLEQHSLPRNLHYEELYDEPICLAVGGSHPLAGKRSVTWRDVQAHPWIVPGPSTPMRMRMDYELALAGQPAPWQQVESSSVLVNLSLLADSDLVMPISERLARHFAKQNMIQVLPLAMRSRGITGMVWRDAALASEHAAYFMECLRLSR</sequence>
<dbReference type="InterPro" id="IPR036390">
    <property type="entry name" value="WH_DNA-bd_sf"/>
</dbReference>
<dbReference type="GO" id="GO:0003700">
    <property type="term" value="F:DNA-binding transcription factor activity"/>
    <property type="evidence" value="ECO:0007669"/>
    <property type="project" value="InterPro"/>
</dbReference>
<keyword evidence="2" id="KW-0805">Transcription regulation</keyword>
<dbReference type="RefSeq" id="WP_102774313.1">
    <property type="nucleotide sequence ID" value="NZ_POQS01000005.1"/>
</dbReference>
<keyword evidence="3" id="KW-0238">DNA-binding</keyword>
<dbReference type="SUPFAM" id="SSF46785">
    <property type="entry name" value="Winged helix' DNA-binding domain"/>
    <property type="match status" value="1"/>
</dbReference>
<evidence type="ECO:0000313" key="7">
    <source>
        <dbReference type="Proteomes" id="UP000235994"/>
    </source>
</evidence>
<dbReference type="Pfam" id="PF03466">
    <property type="entry name" value="LysR_substrate"/>
    <property type="match status" value="1"/>
</dbReference>
<dbReference type="InterPro" id="IPR050950">
    <property type="entry name" value="HTH-type_LysR_regulators"/>
</dbReference>
<evidence type="ECO:0000313" key="6">
    <source>
        <dbReference type="EMBL" id="PND32104.1"/>
    </source>
</evidence>
<reference evidence="6 7" key="1">
    <citation type="submission" date="2018-01" db="EMBL/GenBank/DDBJ databases">
        <title>The draft genome of an aniline degradation strain ANB-1.</title>
        <authorList>
            <person name="Zhang L."/>
            <person name="Jiang J."/>
        </authorList>
    </citation>
    <scope>NUCLEOTIDE SEQUENCE [LARGE SCALE GENOMIC DNA]</scope>
    <source>
        <strain evidence="6 7">ANB-1</strain>
    </source>
</reference>
<evidence type="ECO:0000256" key="4">
    <source>
        <dbReference type="ARBA" id="ARBA00023163"/>
    </source>
</evidence>
<comment type="similarity">
    <text evidence="1">Belongs to the LysR transcriptional regulatory family.</text>
</comment>
<dbReference type="InterPro" id="IPR005119">
    <property type="entry name" value="LysR_subst-bd"/>
</dbReference>
<keyword evidence="7" id="KW-1185">Reference proteome</keyword>
<dbReference type="Proteomes" id="UP000235994">
    <property type="component" value="Unassembled WGS sequence"/>
</dbReference>
<proteinExistence type="inferred from homology"/>
<dbReference type="Gene3D" id="3.40.190.290">
    <property type="match status" value="1"/>
</dbReference>
<evidence type="ECO:0000256" key="2">
    <source>
        <dbReference type="ARBA" id="ARBA00023015"/>
    </source>
</evidence>
<protein>
    <submittedName>
        <fullName evidence="6">LysR family transcriptional regulator</fullName>
    </submittedName>
</protein>
<name>A0A2N8KF69_9BURK</name>
<dbReference type="AlphaFoldDB" id="A0A2N8KF69"/>
<dbReference type="Pfam" id="PF00126">
    <property type="entry name" value="HTH_1"/>
    <property type="match status" value="1"/>
</dbReference>
<dbReference type="GO" id="GO:0003677">
    <property type="term" value="F:DNA binding"/>
    <property type="evidence" value="ECO:0007669"/>
    <property type="project" value="UniProtKB-KW"/>
</dbReference>
<dbReference type="GO" id="GO:0005829">
    <property type="term" value="C:cytosol"/>
    <property type="evidence" value="ECO:0007669"/>
    <property type="project" value="TreeGrafter"/>
</dbReference>
<dbReference type="InterPro" id="IPR036388">
    <property type="entry name" value="WH-like_DNA-bd_sf"/>
</dbReference>
<organism evidence="6 7">
    <name type="scientific">Achromobacter pulmonis</name>
    <dbReference type="NCBI Taxonomy" id="1389932"/>
    <lineage>
        <taxon>Bacteria</taxon>
        <taxon>Pseudomonadati</taxon>
        <taxon>Pseudomonadota</taxon>
        <taxon>Betaproteobacteria</taxon>
        <taxon>Burkholderiales</taxon>
        <taxon>Alcaligenaceae</taxon>
        <taxon>Achromobacter</taxon>
    </lineage>
</organism>
<keyword evidence="4" id="KW-0804">Transcription</keyword>
<dbReference type="PROSITE" id="PS50931">
    <property type="entry name" value="HTH_LYSR"/>
    <property type="match status" value="1"/>
</dbReference>
<dbReference type="PANTHER" id="PTHR30419">
    <property type="entry name" value="HTH-TYPE TRANSCRIPTIONAL REGULATOR YBHD"/>
    <property type="match status" value="1"/>
</dbReference>
<evidence type="ECO:0000259" key="5">
    <source>
        <dbReference type="PROSITE" id="PS50931"/>
    </source>
</evidence>
<dbReference type="Gene3D" id="1.10.10.10">
    <property type="entry name" value="Winged helix-like DNA-binding domain superfamily/Winged helix DNA-binding domain"/>
    <property type="match status" value="1"/>
</dbReference>
<evidence type="ECO:0000256" key="1">
    <source>
        <dbReference type="ARBA" id="ARBA00009437"/>
    </source>
</evidence>
<accession>A0A2N8KF69</accession>
<feature type="domain" description="HTH lysR-type" evidence="5">
    <location>
        <begin position="7"/>
        <end position="64"/>
    </location>
</feature>
<dbReference type="EMBL" id="POQS01000005">
    <property type="protein sequence ID" value="PND32104.1"/>
    <property type="molecule type" value="Genomic_DNA"/>
</dbReference>